<protein>
    <submittedName>
        <fullName evidence="4">Putative D-inositol-3-phosphate glycosyltransferase</fullName>
    </submittedName>
</protein>
<evidence type="ECO:0000259" key="3">
    <source>
        <dbReference type="Pfam" id="PF00534"/>
    </source>
</evidence>
<dbReference type="OrthoDB" id="9790710at2"/>
<keyword evidence="2 4" id="KW-0808">Transferase</keyword>
<sequence length="338" mass="38079">MIHLMICPNHLAYGGTQLSVRHWLPYLDRDKYRVTILAMGRGGLSESFESLWPVVYDDNNYPNIERHIAELKPDLIHFCVAGGPDLEYVSRAAKLAPVTETVMCPRPASNAAEVSGVTVISEYVKILQPPGQQVAITELPYDPNAYPTEASFDRAHFGIPEETLLVGSFGNHRAENAHFMKLVRDFDRPGVHFAIRSDMRYPYWRGRNRITVLRQRFSEAEKIAFFRLLDVFLYPTSNEAYGLVFLEAMAQKTPVVSYADSCIPGTVGPGGLLAARHDRRHLRAQLDRLLDDADLRQRIGAAGAQLVAERNDPQHIADQFDAFFSHALANAKRGRYSR</sequence>
<dbReference type="SUPFAM" id="SSF53756">
    <property type="entry name" value="UDP-Glycosyltransferase/glycogen phosphorylase"/>
    <property type="match status" value="1"/>
</dbReference>
<feature type="domain" description="Glycosyl transferase family 1" evidence="3">
    <location>
        <begin position="218"/>
        <end position="304"/>
    </location>
</feature>
<dbReference type="PANTHER" id="PTHR12526">
    <property type="entry name" value="GLYCOSYLTRANSFERASE"/>
    <property type="match status" value="1"/>
</dbReference>
<evidence type="ECO:0000313" key="5">
    <source>
        <dbReference type="Proteomes" id="UP000194003"/>
    </source>
</evidence>
<accession>A0A1Y2K494</accession>
<dbReference type="CDD" id="cd03801">
    <property type="entry name" value="GT4_PimA-like"/>
    <property type="match status" value="1"/>
</dbReference>
<dbReference type="InterPro" id="IPR001296">
    <property type="entry name" value="Glyco_trans_1"/>
</dbReference>
<reference evidence="4 5" key="1">
    <citation type="journal article" date="2016" name="BMC Genomics">
        <title>Combined genomic and structural analyses of a cultured magnetotactic bacterium reveals its niche adaptation to a dynamic environment.</title>
        <authorList>
            <person name="Araujo A.C."/>
            <person name="Morillo V."/>
            <person name="Cypriano J."/>
            <person name="Teixeira L.C."/>
            <person name="Leao P."/>
            <person name="Lyra S."/>
            <person name="Almeida L.G."/>
            <person name="Bazylinski D.A."/>
            <person name="Vasconcellos A.T."/>
            <person name="Abreu F."/>
            <person name="Lins U."/>
        </authorList>
    </citation>
    <scope>NUCLEOTIDE SEQUENCE [LARGE SCALE GENOMIC DNA]</scope>
    <source>
        <strain evidence="4 5">IT-1</strain>
    </source>
</reference>
<keyword evidence="1" id="KW-0328">Glycosyltransferase</keyword>
<dbReference type="EMBL" id="LVJN01000019">
    <property type="protein sequence ID" value="OSM04049.1"/>
    <property type="molecule type" value="Genomic_DNA"/>
</dbReference>
<evidence type="ECO:0000256" key="2">
    <source>
        <dbReference type="ARBA" id="ARBA00022679"/>
    </source>
</evidence>
<proteinExistence type="predicted"/>
<evidence type="ECO:0000256" key="1">
    <source>
        <dbReference type="ARBA" id="ARBA00022676"/>
    </source>
</evidence>
<dbReference type="PANTHER" id="PTHR12526:SF510">
    <property type="entry name" value="D-INOSITOL 3-PHOSPHATE GLYCOSYLTRANSFERASE"/>
    <property type="match status" value="1"/>
</dbReference>
<dbReference type="RefSeq" id="WP_085442161.1">
    <property type="nucleotide sequence ID" value="NZ_LVJN01000019.1"/>
</dbReference>
<dbReference type="STRING" id="1434232.MAIT1_03695"/>
<dbReference type="Proteomes" id="UP000194003">
    <property type="component" value="Unassembled WGS sequence"/>
</dbReference>
<dbReference type="Gene3D" id="3.40.50.2000">
    <property type="entry name" value="Glycogen Phosphorylase B"/>
    <property type="match status" value="2"/>
</dbReference>
<name>A0A1Y2K494_9PROT</name>
<keyword evidence="5" id="KW-1185">Reference proteome</keyword>
<dbReference type="GO" id="GO:0016757">
    <property type="term" value="F:glycosyltransferase activity"/>
    <property type="evidence" value="ECO:0007669"/>
    <property type="project" value="UniProtKB-KW"/>
</dbReference>
<gene>
    <name evidence="4" type="primary">mshA</name>
    <name evidence="4" type="ORF">MAIT1_03695</name>
</gene>
<dbReference type="AlphaFoldDB" id="A0A1Y2K494"/>
<dbReference type="Pfam" id="PF00534">
    <property type="entry name" value="Glycos_transf_1"/>
    <property type="match status" value="1"/>
</dbReference>
<organism evidence="4 5">
    <name type="scientific">Magnetofaba australis IT-1</name>
    <dbReference type="NCBI Taxonomy" id="1434232"/>
    <lineage>
        <taxon>Bacteria</taxon>
        <taxon>Pseudomonadati</taxon>
        <taxon>Pseudomonadota</taxon>
        <taxon>Magnetococcia</taxon>
        <taxon>Magnetococcales</taxon>
        <taxon>Magnetococcaceae</taxon>
        <taxon>Magnetofaba</taxon>
    </lineage>
</organism>
<evidence type="ECO:0000313" key="4">
    <source>
        <dbReference type="EMBL" id="OSM04049.1"/>
    </source>
</evidence>
<comment type="caution">
    <text evidence="4">The sequence shown here is derived from an EMBL/GenBank/DDBJ whole genome shotgun (WGS) entry which is preliminary data.</text>
</comment>